<keyword evidence="4" id="KW-0804">Transcription</keyword>
<evidence type="ECO:0000259" key="5">
    <source>
        <dbReference type="PROSITE" id="PS50931"/>
    </source>
</evidence>
<dbReference type="RefSeq" id="WP_073586724.1">
    <property type="nucleotide sequence ID" value="NZ_AP024898.1"/>
</dbReference>
<dbReference type="STRING" id="1117707.VQ7734_05120"/>
<dbReference type="InterPro" id="IPR036388">
    <property type="entry name" value="WH-like_DNA-bd_sf"/>
</dbReference>
<dbReference type="PANTHER" id="PTHR30126:SF2">
    <property type="entry name" value="HTH-TYPE TRANSCRIPTIONAL REGULATOR YJIE"/>
    <property type="match status" value="1"/>
</dbReference>
<gene>
    <name evidence="6" type="primary">yjiE_2</name>
    <name evidence="6" type="ORF">VQ7734_05120</name>
</gene>
<dbReference type="Pfam" id="PF03466">
    <property type="entry name" value="LysR_substrate"/>
    <property type="match status" value="1"/>
</dbReference>
<feature type="domain" description="HTH lysR-type" evidence="5">
    <location>
        <begin position="4"/>
        <end position="61"/>
    </location>
</feature>
<evidence type="ECO:0000256" key="4">
    <source>
        <dbReference type="ARBA" id="ARBA00023163"/>
    </source>
</evidence>
<reference evidence="7" key="1">
    <citation type="submission" date="2016-12" db="EMBL/GenBank/DDBJ databases">
        <authorList>
            <person name="Rodrigo-Torres L."/>
            <person name="Arahal R.D."/>
            <person name="Lucena T."/>
        </authorList>
    </citation>
    <scope>NUCLEOTIDE SEQUENCE [LARGE SCALE GENOMIC DNA]</scope>
</reference>
<dbReference type="InterPro" id="IPR036390">
    <property type="entry name" value="WH_DNA-bd_sf"/>
</dbReference>
<dbReference type="InterPro" id="IPR005119">
    <property type="entry name" value="LysR_subst-bd"/>
</dbReference>
<dbReference type="Pfam" id="PF00126">
    <property type="entry name" value="HTH_1"/>
    <property type="match status" value="1"/>
</dbReference>
<keyword evidence="3" id="KW-0238">DNA-binding</keyword>
<protein>
    <submittedName>
        <fullName evidence="6">HTH-type transcriptional regulator YjiE</fullName>
    </submittedName>
</protein>
<dbReference type="SUPFAM" id="SSF53850">
    <property type="entry name" value="Periplasmic binding protein-like II"/>
    <property type="match status" value="1"/>
</dbReference>
<dbReference type="Gene3D" id="3.40.190.10">
    <property type="entry name" value="Periplasmic binding protein-like II"/>
    <property type="match status" value="2"/>
</dbReference>
<dbReference type="InterPro" id="IPR000847">
    <property type="entry name" value="LysR_HTH_N"/>
</dbReference>
<dbReference type="SUPFAM" id="SSF46785">
    <property type="entry name" value="Winged helix' DNA-binding domain"/>
    <property type="match status" value="1"/>
</dbReference>
<evidence type="ECO:0000256" key="2">
    <source>
        <dbReference type="ARBA" id="ARBA00023015"/>
    </source>
</evidence>
<dbReference type="EMBL" id="FRFG01000124">
    <property type="protein sequence ID" value="SHO59336.1"/>
    <property type="molecule type" value="Genomic_DNA"/>
</dbReference>
<dbReference type="OrthoDB" id="6971749at2"/>
<dbReference type="PRINTS" id="PR00039">
    <property type="entry name" value="HTHLYSR"/>
</dbReference>
<dbReference type="CDD" id="cd05466">
    <property type="entry name" value="PBP2_LTTR_substrate"/>
    <property type="match status" value="1"/>
</dbReference>
<evidence type="ECO:0000313" key="6">
    <source>
        <dbReference type="EMBL" id="SHO59336.1"/>
    </source>
</evidence>
<dbReference type="Gene3D" id="1.10.10.10">
    <property type="entry name" value="Winged helix-like DNA-binding domain superfamily/Winged helix DNA-binding domain"/>
    <property type="match status" value="1"/>
</dbReference>
<evidence type="ECO:0000313" key="7">
    <source>
        <dbReference type="Proteomes" id="UP000184600"/>
    </source>
</evidence>
<proteinExistence type="inferred from homology"/>
<dbReference type="AlphaFoldDB" id="A0A1M7Z3W2"/>
<dbReference type="GO" id="GO:0003700">
    <property type="term" value="F:DNA-binding transcription factor activity"/>
    <property type="evidence" value="ECO:0007669"/>
    <property type="project" value="InterPro"/>
</dbReference>
<sequence length="311" mass="35326">MKNIETKWLKDFLTLAELKNFSHAAEARNVTQPAFSRRIKSLESELGLELVDRTKTPIELTLAGKQFKTSALSLLHQLDEEVKRLSGSFFAGCHTVRLSAVHSIAITLLPKLHSCLFHPEQETRLSVVANEVEDAVELLVDGKCDFLFSFYEDKLQVAPYRSIHLGRSYLYCVSAVDSTGNALFDLSDDEDVPCLDYTPESYMGRIIQRTNSHLTSNSVCSSSMTNFIKALVLQGKGISWLPDYTIREELETGRLKILKEREPVPIDLYIYRYYSRLHESCEAIWNELNKICPIEDLNGESLLAGKNHFNE</sequence>
<name>A0A1M7Z3W2_9VIBR</name>
<keyword evidence="2" id="KW-0805">Transcription regulation</keyword>
<accession>A0A1M7Z3W2</accession>
<evidence type="ECO:0000256" key="3">
    <source>
        <dbReference type="ARBA" id="ARBA00023125"/>
    </source>
</evidence>
<dbReference type="GO" id="GO:0000976">
    <property type="term" value="F:transcription cis-regulatory region binding"/>
    <property type="evidence" value="ECO:0007669"/>
    <property type="project" value="TreeGrafter"/>
</dbReference>
<organism evidence="6 7">
    <name type="scientific">Vibrio quintilis</name>
    <dbReference type="NCBI Taxonomy" id="1117707"/>
    <lineage>
        <taxon>Bacteria</taxon>
        <taxon>Pseudomonadati</taxon>
        <taxon>Pseudomonadota</taxon>
        <taxon>Gammaproteobacteria</taxon>
        <taxon>Vibrionales</taxon>
        <taxon>Vibrionaceae</taxon>
        <taxon>Vibrio</taxon>
    </lineage>
</organism>
<dbReference type="Proteomes" id="UP000184600">
    <property type="component" value="Unassembled WGS sequence"/>
</dbReference>
<keyword evidence="7" id="KW-1185">Reference proteome</keyword>
<dbReference type="PROSITE" id="PS50931">
    <property type="entry name" value="HTH_LYSR"/>
    <property type="match status" value="1"/>
</dbReference>
<dbReference type="PANTHER" id="PTHR30126">
    <property type="entry name" value="HTH-TYPE TRANSCRIPTIONAL REGULATOR"/>
    <property type="match status" value="1"/>
</dbReference>
<evidence type="ECO:0000256" key="1">
    <source>
        <dbReference type="ARBA" id="ARBA00009437"/>
    </source>
</evidence>
<comment type="similarity">
    <text evidence="1">Belongs to the LysR transcriptional regulatory family.</text>
</comment>